<gene>
    <name evidence="4" type="ORF">CYCCA115_LOCUS2246</name>
</gene>
<reference evidence="4" key="1">
    <citation type="submission" date="2023-08" db="EMBL/GenBank/DDBJ databases">
        <authorList>
            <person name="Audoor S."/>
            <person name="Bilcke G."/>
        </authorList>
    </citation>
    <scope>NUCLEOTIDE SEQUENCE</scope>
</reference>
<evidence type="ECO:0000256" key="2">
    <source>
        <dbReference type="ARBA" id="ARBA00023027"/>
    </source>
</evidence>
<evidence type="ECO:0000313" key="5">
    <source>
        <dbReference type="Proteomes" id="UP001295423"/>
    </source>
</evidence>
<evidence type="ECO:0000259" key="3">
    <source>
        <dbReference type="Pfam" id="PF16363"/>
    </source>
</evidence>
<accession>A0AAD2FH35</accession>
<evidence type="ECO:0000256" key="1">
    <source>
        <dbReference type="ARBA" id="ARBA00007637"/>
    </source>
</evidence>
<evidence type="ECO:0000313" key="4">
    <source>
        <dbReference type="EMBL" id="CAJ1931119.1"/>
    </source>
</evidence>
<comment type="similarity">
    <text evidence="1">Belongs to the NAD(P)-dependent epimerase/dehydratase family.</text>
</comment>
<dbReference type="PRINTS" id="PR01713">
    <property type="entry name" value="NUCEPIMERASE"/>
</dbReference>
<dbReference type="Pfam" id="PF16363">
    <property type="entry name" value="GDP_Man_Dehyd"/>
    <property type="match status" value="1"/>
</dbReference>
<protein>
    <recommendedName>
        <fullName evidence="3">NAD(P)-binding domain-containing protein</fullName>
    </recommendedName>
</protein>
<dbReference type="InterPro" id="IPR036291">
    <property type="entry name" value="NAD(P)-bd_dom_sf"/>
</dbReference>
<dbReference type="InterPro" id="IPR016040">
    <property type="entry name" value="NAD(P)-bd_dom"/>
</dbReference>
<dbReference type="AlphaFoldDB" id="A0AAD2FH35"/>
<dbReference type="SUPFAM" id="SSF51735">
    <property type="entry name" value="NAD(P)-binding Rossmann-fold domains"/>
    <property type="match status" value="1"/>
</dbReference>
<keyword evidence="2" id="KW-0520">NAD</keyword>
<comment type="caution">
    <text evidence="4">The sequence shown here is derived from an EMBL/GenBank/DDBJ whole genome shotgun (WGS) entry which is preliminary data.</text>
</comment>
<dbReference type="Gene3D" id="3.40.50.720">
    <property type="entry name" value="NAD(P)-binding Rossmann-like Domain"/>
    <property type="match status" value="1"/>
</dbReference>
<feature type="domain" description="NAD(P)-binding" evidence="3">
    <location>
        <begin position="95"/>
        <end position="400"/>
    </location>
</feature>
<proteinExistence type="inferred from homology"/>
<organism evidence="4 5">
    <name type="scientific">Cylindrotheca closterium</name>
    <dbReference type="NCBI Taxonomy" id="2856"/>
    <lineage>
        <taxon>Eukaryota</taxon>
        <taxon>Sar</taxon>
        <taxon>Stramenopiles</taxon>
        <taxon>Ochrophyta</taxon>
        <taxon>Bacillariophyta</taxon>
        <taxon>Bacillariophyceae</taxon>
        <taxon>Bacillariophycidae</taxon>
        <taxon>Bacillariales</taxon>
        <taxon>Bacillariaceae</taxon>
        <taxon>Cylindrotheca</taxon>
    </lineage>
</organism>
<name>A0AAD2FH35_9STRA</name>
<keyword evidence="5" id="KW-1185">Reference proteome</keyword>
<dbReference type="Proteomes" id="UP001295423">
    <property type="component" value="Unassembled WGS sequence"/>
</dbReference>
<sequence length="420" mass="47280">MMLPRLNSHRYETNGVTSTMWIRRVSFLLCGICAAVSLSIGHTFSDEMGDNNPRKGTGVPNSVHPQDQYYYRLPEMTQKMLADFKGPNGPKPTVMVTGAAGFVGMWTCLALKKIGMTPIGYDVVNNYYSTDLKQSRIAKLKENGIEFVKGDVCDVGKLKETISNHQITRIIHLAAQAGVRYSLDHPMEYTRNNIDCFVYLLETIVELGLHKNGRFVYASSSSVYGNNKKVPFQESDRLEDPASLYASTKRTDELIGQTYYNLHNVSSIGLRFFTVYGAYGRPDMAPWIFSEKIMSNETIQVFNHGKSRRDFTYVEDIVQGVVNSLFVVPGQPELINLGNGRPVVLADFVRLVEKEVGWEAKKNHIGMQKGDVPVTYADITKARRMLGYNPNTPIEKGIADFVTWFRDANALQYRMTKSTS</sequence>
<dbReference type="EMBL" id="CAKOGP040000125">
    <property type="protein sequence ID" value="CAJ1931119.1"/>
    <property type="molecule type" value="Genomic_DNA"/>
</dbReference>
<dbReference type="PANTHER" id="PTHR43574">
    <property type="entry name" value="EPIMERASE-RELATED"/>
    <property type="match status" value="1"/>
</dbReference>